<accession>A0ABP8CF22</accession>
<dbReference type="EMBL" id="BAABAS010000020">
    <property type="protein sequence ID" value="GAA4238429.1"/>
    <property type="molecule type" value="Genomic_DNA"/>
</dbReference>
<organism evidence="2 3">
    <name type="scientific">Actinomadura meridiana</name>
    <dbReference type="NCBI Taxonomy" id="559626"/>
    <lineage>
        <taxon>Bacteria</taxon>
        <taxon>Bacillati</taxon>
        <taxon>Actinomycetota</taxon>
        <taxon>Actinomycetes</taxon>
        <taxon>Streptosporangiales</taxon>
        <taxon>Thermomonosporaceae</taxon>
        <taxon>Actinomadura</taxon>
    </lineage>
</organism>
<evidence type="ECO:0000313" key="2">
    <source>
        <dbReference type="EMBL" id="GAA4238429.1"/>
    </source>
</evidence>
<name>A0ABP8CF22_9ACTN</name>
<dbReference type="Proteomes" id="UP001501710">
    <property type="component" value="Unassembled WGS sequence"/>
</dbReference>
<dbReference type="RefSeq" id="WP_344901898.1">
    <property type="nucleotide sequence ID" value="NZ_BAABAS010000020.1"/>
</dbReference>
<evidence type="ECO:0000259" key="1">
    <source>
        <dbReference type="PROSITE" id="PS51186"/>
    </source>
</evidence>
<proteinExistence type="predicted"/>
<gene>
    <name evidence="2" type="ORF">GCM10022254_54340</name>
</gene>
<dbReference type="SUPFAM" id="SSF55729">
    <property type="entry name" value="Acyl-CoA N-acyltransferases (Nat)"/>
    <property type="match status" value="1"/>
</dbReference>
<dbReference type="InterPro" id="IPR016181">
    <property type="entry name" value="Acyl_CoA_acyltransferase"/>
</dbReference>
<dbReference type="InterPro" id="IPR000182">
    <property type="entry name" value="GNAT_dom"/>
</dbReference>
<dbReference type="Pfam" id="PF00583">
    <property type="entry name" value="Acetyltransf_1"/>
    <property type="match status" value="1"/>
</dbReference>
<keyword evidence="3" id="KW-1185">Reference proteome</keyword>
<protein>
    <submittedName>
        <fullName evidence="2">GNAT family N-acetyltransferase</fullName>
    </submittedName>
</protein>
<evidence type="ECO:0000313" key="3">
    <source>
        <dbReference type="Proteomes" id="UP001501710"/>
    </source>
</evidence>
<dbReference type="PROSITE" id="PS51186">
    <property type="entry name" value="GNAT"/>
    <property type="match status" value="1"/>
</dbReference>
<dbReference type="CDD" id="cd04301">
    <property type="entry name" value="NAT_SF"/>
    <property type="match status" value="1"/>
</dbReference>
<sequence length="255" mass="27750">MKIRSLAFRTDLVVRRLAGSVIVDHPSHQVVRTPGNPSFWWGNFVLVAHDALPEAPGLFAREFPEASHLAIGVDGTNGEVGPRAEWERLGISVEVDAVLTASSLRVPTRSAEAELRLLTGDDWGQVAALRLACDESRPSKDNTAFRTAKLAEERLLCEAGDATWFGAFVDGDLRTSLGVVDDGQGVARYQHVETHPAFRRRGLASALVHFAGTEAVARGARTLVIVAESDGAAIRIYRSLGFAQTERQVKLQRMD</sequence>
<feature type="domain" description="N-acetyltransferase" evidence="1">
    <location>
        <begin position="113"/>
        <end position="255"/>
    </location>
</feature>
<dbReference type="Gene3D" id="3.40.630.30">
    <property type="match status" value="1"/>
</dbReference>
<comment type="caution">
    <text evidence="2">The sequence shown here is derived from an EMBL/GenBank/DDBJ whole genome shotgun (WGS) entry which is preliminary data.</text>
</comment>
<reference evidence="3" key="1">
    <citation type="journal article" date="2019" name="Int. J. Syst. Evol. Microbiol.">
        <title>The Global Catalogue of Microorganisms (GCM) 10K type strain sequencing project: providing services to taxonomists for standard genome sequencing and annotation.</title>
        <authorList>
            <consortium name="The Broad Institute Genomics Platform"/>
            <consortium name="The Broad Institute Genome Sequencing Center for Infectious Disease"/>
            <person name="Wu L."/>
            <person name="Ma J."/>
        </authorList>
    </citation>
    <scope>NUCLEOTIDE SEQUENCE [LARGE SCALE GENOMIC DNA]</scope>
    <source>
        <strain evidence="3">JCM 17440</strain>
    </source>
</reference>